<dbReference type="Proteomes" id="UP000176778">
    <property type="component" value="Unassembled WGS sequence"/>
</dbReference>
<sequence>MKMDQLIDKKKLKHPDFWFVKAHAYASACLFILEEFSRAIKDKDGENRTRLKEVTLSLSSVGATPYLVGISSELYMKGYLISKGEKPDALKRVGHNLKTIREKCATFGDPRFNDKDLIFLADTLGKYLMEDGGVRYPDKNDLPIYIPIFKNILNMFHKLSIEVSDTPAKGEDT</sequence>
<accession>A0A1F7X6M8</accession>
<proteinExistence type="predicted"/>
<evidence type="ECO:0000313" key="2">
    <source>
        <dbReference type="Proteomes" id="UP000176778"/>
    </source>
</evidence>
<dbReference type="AlphaFoldDB" id="A0A1F7X6M8"/>
<name>A0A1F7X6M8_9BACT</name>
<evidence type="ECO:0000313" key="1">
    <source>
        <dbReference type="EMBL" id="OGM09945.1"/>
    </source>
</evidence>
<comment type="caution">
    <text evidence="1">The sequence shown here is derived from an EMBL/GenBank/DDBJ whole genome shotgun (WGS) entry which is preliminary data.</text>
</comment>
<evidence type="ECO:0008006" key="3">
    <source>
        <dbReference type="Google" id="ProtNLM"/>
    </source>
</evidence>
<protein>
    <recommendedName>
        <fullName evidence="3">HEPN domain-containing protein</fullName>
    </recommendedName>
</protein>
<reference evidence="1 2" key="1">
    <citation type="journal article" date="2016" name="Nat. Commun.">
        <title>Thousands of microbial genomes shed light on interconnected biogeochemical processes in an aquifer system.</title>
        <authorList>
            <person name="Anantharaman K."/>
            <person name="Brown C.T."/>
            <person name="Hug L.A."/>
            <person name="Sharon I."/>
            <person name="Castelle C.J."/>
            <person name="Probst A.J."/>
            <person name="Thomas B.C."/>
            <person name="Singh A."/>
            <person name="Wilkins M.J."/>
            <person name="Karaoz U."/>
            <person name="Brodie E.L."/>
            <person name="Williams K.H."/>
            <person name="Hubbard S.S."/>
            <person name="Banfield J.F."/>
        </authorList>
    </citation>
    <scope>NUCLEOTIDE SEQUENCE [LARGE SCALE GENOMIC DNA]</scope>
</reference>
<organism evidence="1 2">
    <name type="scientific">Candidatus Woesebacteria bacterium RBG_13_46_13</name>
    <dbReference type="NCBI Taxonomy" id="1802479"/>
    <lineage>
        <taxon>Bacteria</taxon>
        <taxon>Candidatus Woeseibacteriota</taxon>
    </lineage>
</organism>
<dbReference type="EMBL" id="MGFR01000002">
    <property type="protein sequence ID" value="OGM09945.1"/>
    <property type="molecule type" value="Genomic_DNA"/>
</dbReference>
<gene>
    <name evidence="1" type="ORF">A2Y68_00765</name>
</gene>